<reference evidence="3 4" key="1">
    <citation type="submission" date="2016-10" db="EMBL/GenBank/DDBJ databases">
        <authorList>
            <person name="de Groot N.N."/>
        </authorList>
    </citation>
    <scope>NUCLEOTIDE SEQUENCE [LARGE SCALE GENOMIC DNA]</scope>
    <source>
        <strain evidence="3 4">DSM 9236</strain>
    </source>
</reference>
<gene>
    <name evidence="3" type="ORF">SAMN05216245_11813</name>
</gene>
<feature type="compositionally biased region" description="Basic and acidic residues" evidence="1">
    <location>
        <begin position="3092"/>
        <end position="3111"/>
    </location>
</feature>
<evidence type="ECO:0000313" key="3">
    <source>
        <dbReference type="EMBL" id="SFE77210.1"/>
    </source>
</evidence>
<dbReference type="OrthoDB" id="1659780at2"/>
<dbReference type="EMBL" id="FONL01000018">
    <property type="protein sequence ID" value="SFE77210.1"/>
    <property type="molecule type" value="Genomic_DNA"/>
</dbReference>
<dbReference type="NCBIfam" id="NF012204">
    <property type="entry name" value="adhes_FxxPxG"/>
    <property type="match status" value="1"/>
</dbReference>
<name>A0A1I2DB63_9FIRM</name>
<proteinExistence type="predicted"/>
<dbReference type="RefSeq" id="WP_093914091.1">
    <property type="nucleotide sequence ID" value="NZ_FONL01000018.1"/>
</dbReference>
<dbReference type="InterPro" id="IPR024973">
    <property type="entry name" value="ESPR"/>
</dbReference>
<organism evidence="3 4">
    <name type="scientific">Succiniclasticum ruminis DSM 9236</name>
    <dbReference type="NCBI Taxonomy" id="1123323"/>
    <lineage>
        <taxon>Bacteria</taxon>
        <taxon>Bacillati</taxon>
        <taxon>Bacillota</taxon>
        <taxon>Negativicutes</taxon>
        <taxon>Acidaminococcales</taxon>
        <taxon>Acidaminococcaceae</taxon>
        <taxon>Succiniclasticum</taxon>
    </lineage>
</organism>
<keyword evidence="4" id="KW-1185">Reference proteome</keyword>
<dbReference type="Proteomes" id="UP000198896">
    <property type="component" value="Unassembled WGS sequence"/>
</dbReference>
<accession>A0A1I2DB63</accession>
<feature type="domain" description="ESPR" evidence="2">
    <location>
        <begin position="1"/>
        <end position="46"/>
    </location>
</feature>
<evidence type="ECO:0000313" key="4">
    <source>
        <dbReference type="Proteomes" id="UP000198896"/>
    </source>
</evidence>
<protein>
    <submittedName>
        <fullName evidence="3">Extended Signal Peptide of Type V secretion system</fullName>
    </submittedName>
</protein>
<dbReference type="Pfam" id="PF13018">
    <property type="entry name" value="ESPR"/>
    <property type="match status" value="1"/>
</dbReference>
<evidence type="ECO:0000259" key="2">
    <source>
        <dbReference type="Pfam" id="PF13018"/>
    </source>
</evidence>
<dbReference type="SMART" id="SM00710">
    <property type="entry name" value="PbH1"/>
    <property type="match status" value="7"/>
</dbReference>
<evidence type="ECO:0000256" key="1">
    <source>
        <dbReference type="SAM" id="MobiDB-lite"/>
    </source>
</evidence>
<dbReference type="InterPro" id="IPR006626">
    <property type="entry name" value="PbH1"/>
</dbReference>
<feature type="region of interest" description="Disordered" evidence="1">
    <location>
        <begin position="3091"/>
        <end position="3111"/>
    </location>
</feature>
<sequence length="5372" mass="557080">MNKAYKVIWSYARNCYVVVAEIAKNHGKNNVKSIVSQLATHAQATAGHIYAATVAQAGIRERAFEICRPRTAAQWIVPLMTVGILLQAAPGFASVIKDADNKSLTSDGKVHDIYAQQILSNDRVNFGYNRFKEFKITQGDIANMYFHLQGHPETKSENLVNLVKSKIDIQGTVNAIKDNRIGGNLYFLSADGIAVGNTGVINAARFVGMVPDSDNFTGKVGTSGMWGSTTQMAYQFEHYISNFGKRNAAGEFSVMRTEWAEQEELKGFKLASNGKIEIAGQVNTRSGMLLGAAHIDIKNGALLRGNKNIDFTSLVNAKDASGNVITKATLSNVGMTAVSDDKSGDVILRAATEHNNTSLYSPTIDAILNTTLDAKVDMDGTIETDGKADISASATNKFDSTKFTWTDMAVDVGKDLLRDLLGLNINAAGAQKNTTAQVNLKENGNIKAAGDITLQADASTTIKLEAKVRPAKADGTTSAMPVAAATVGIVKNKALVDVKGDIISTAGDVALKANAKTDAGLKTMALTPYTGYGADGDKGNAIYVGISWLTGDNLAQIDVDEGKNTITAKAGDFSTKAHATSELSAGSYVEGADKTFASTSVTVLDFDTATNVNIRRSVEAKSVKATAENEIAGMSVAAEDANGEGEKPYIDFVLLSQTKGDKVANKLKEKFHWNGLVNGGKLAGLENAFDTAQGYITAGAAVAVVDSVNSAAVTVAPGVTLKATGDAVKKDANGKAVPGGDVTLEANSHIDSLHHSLQGWANEQDADTASKVTVATSVLYSNIENDAKVELQGATGNQKGASLVSEKGSVNLNATGKQIYDAAEPFKNVADRAVKMWKILKNFGYQFPELANLESDTVKVQKLLEDGKVKTETDRASFWDFCDSLKNFLKKEGKNVSKLSSEAKKMVQDLSYCLSPSSYTNYYVRSYMVDSQDSGSANLDVAASVNIARLHNKGIVSLGEKANISAGKNIKVDTLADTDVVTATGYGGEFFAMSESNGNAAGATVAVQDFIGDSLILSGKNVTLAANTAGKDSGNIALNAKNEMIQTGIILSAGKADKNLSVTGSLSLLTGGSNTLVLLDDETTVKAAGIFSMGADSKTTVTNVVGGLALGSARTNATVGAGVAVNLLDVNSIAMIGDTGSDASRTVTDTDTDEFKKKNVEEQNKIKAENALATARKVAVTEAQVKRMGTDFSLTTEKLTSSLGTKTVAGAAKGVISAGDVSVTGNSNGTLNAVGIEGAEASESHAGFDFLTNWDKKGNYLRDQMTDAGKNVVGFPLDRIKKIASENVQLRKTWDFGQYQPVQPANDNASEASFNATAAASVAWNKVDSETASVISGVNVDLRKQKEADKAGSLVNTAADDVFSGAWAGAAAVNWFTGATGAAANNNAKKGALGTALAVNHLNRNADALMLSSQISQAGNIKNTAIRNGSEAAAALGLAVTNDSQGTSTDVSVSFGLAMNKANTGAHALLIDTNSKYEGKADNITYTGGTDLENSAYDGDIQVSGGLDLAWVKTDQAGTGIAAGMTAAVSEINNDIQSGIQGGSYTGLSNLLVAGEDALTQVNAAAGLGFSRSEKGVAAAGSLAYSDLKNTNRSFISGTETVKAAGAVTVTSQDISGKKENQYKKYLEDRKVDATGLGYLSSETTNKLGTGIAAGSAIVNVAAEISEGKTNAAGAALSVNNVTNKFNADITNNKILEAGSVKAAADVHTNIVSVAAGVSVSEADWGGVGSLSFNDLDQDNIVSVTGNRNGTAANSGITANTVKAVAKNTSHIVNVTGDFAGGKNAVGLGIAYNRMDDTTGVYVGNNQIRAKDAAKGVDISLDASNDAYALALSLGAAATYKDDGNVAAHGNFGINRGHNDTIAVIGEDKDGKKGSSKDKITNASSVTVKATDKTTKTTVAGAAELAIKDTTVALGVGVALTESDKGSAAGDGKETLRAEINNADITTVKKDGKAPEIRAITSDTSKATTVAVGAGLVKSAKFAAQGIGADANIFKNNTAGLKDTTVDKDGGSKAALVTVKADTSSTLKTGAAALQLAGPDTFLAGVVAVGVNRIKDTTTAGVTYTDKQNAAAMNVGNLDINSASQGDILSVAMGASVAVKGTAAVGGSGSHNYIENNATAKIEKANISSAGNVGVVARSDEAISNYAGVLDVAAGGQGVSAAIGVTGSNNKINGNTAALISDSTVAAAGSDSNKIKTAGKLKDNTDDEKYLIDGAVSRNTWSSGSFTEGEGDNKKYGVSRLQKGRVVEEKSGMVVDASSTHSIASVMANGGVAVGAGDSGIGVSVAGVINLNEIAGSTTAKVLNSKLNTADKRSDVTVHAADYTNVAEFSGAASVGVGSNAGIAAGFTGTVNEVSRITAAGISTSSAKWNDTRKYYESSDTGKDKNTVYAKKFNVTADAKQAMSSFNVAGAIAGSATASIASGDNVNINRMNSSTLATVTNATVDYSQDAKVEASHEDRIYNLNVDAGLAIGAEGFAGSLNMGVGLVKENSAVTANVENSDIKANDKARGSTAKSTLSVGASNNTRLEAQLVSVGLAASLFSGSGAGSVAVNNIDSKVTSRIAGSTLEADTIKVDTANTIKVKDITGSGGGGLWVGIGVGVDASTLNDSVSTIVDKSSLKAKDTLTVNTKTQRDVDATVAGVGAGGLVGAAVNVAAVTVNDGINSLGKSKDADGKETSFSHTDAVNKAIGIVNDNTKRDLSENFYGMTDAEKKVMREKVKADADTKDKKYVTGIGVHTYVQNGSTLEAAKGALTVNNTELNDAELNGGSGSLGAIEVNVADTVYHLNQLNDISVKDSTVKGASVTLATRQGNVTENKEDAIHLRTVQAGLGIVGVGVGYAGLTTKGNTGITVDHGTLTATNGDLTVKSSDSAQSKVNMIGVSAAGVAVPVSVAHNTNIANNFVTVKGGSKLQAETTKTQEVTGSGGKKTTEKIPASVSLLTERTGRVAAKTTGVGVGGGAVVVNTAKAYDKSTSAVSVENSGNTFTSDAMKMEAVNAPAVMAEAGGTGIALIGVSVMQSNAEAYSAAKVDVADSNKLLGDAVLVRAVIGKEGTDMTYADTRATSGTIVGVAPNKAKAITATTASVNMGSETYKTETKEKTTDEQGQEKETTVKGSYTDLALITQNNASRRATLGNTTIGLLASVGFGDAKTEGNDKSLVEARGGSNGQTVKLQNLKIDAGGANTSKGFADGDSGGILAVGASATITMNTKTTNTASLAGAWDVTGNADIASNQQVTSKGTSKTGAGGLISVTWANSDNHVEMDTKTEIKEGAQLNAGKSYVLAANKTVTGAYDGETWNNHMNVGGVIQVAPDVKSEQEITDKANVIIGKNAKVNTVRGQVYDAYSDIDMHNKVEGKAGGAFEHEYVYSDNFVTSTNKVTVNNGAVLEQDGAFEDGSDITLSSSDKIKIDGAAEVYIGGFEGTVGAEVDNRVTRNNGVEVNGKLASSHDINLYAGSDVDGADAELNIKSLAEAHNNTVLSFDTAPEVKLDLKNNQQVKVGASGSATSVRNINLGADNGSETFKKDVVKVVNLVAGKNKEDKVVTNAPGKSDIKETNNNFVNVEGALKAGIHNKVNITITGSAVPEAGGVSPVSGQSKLVIDTKGSSENFNKDDIKTGDMDYATQLGVQLAAVEALIKEYSTGTDTKSMASYLGYVQQRQRILDELDKRGLFDLEKGTDGKTVKVYKTNGFTIRYVEIPEITASGGNITVQSENLYGKGKLEANGAPQVTITNNSNAYLKLDGIQIKDPGGEIRFRGTGTALTSVAKNEDVNGLNKDKKKQAAFVIFRNDTAGNRASVIKVTNENTTGTSVLVKDSTGKQGTYTPITDVAVVGDLNNYAGDIRISNSSGSITIGGTSKGANITGRTVQLTAKDSISQDYVDGIVNIGGRPQDLNADEVDTNIRRVKENILKDKTANKTETETEGITQTASDITNAELGRIAGDSVYIAAADINVNGLIQSGYSKYEAAVDDDALRNIDKVKTPDRAVTVQGRTMYKVNDGGKPVYDKSIGGFKYVVQVYYDPQTDRLLVEDIDTKGGKVYLTGRISSTGNGRILAADGGADIFVTNNSVYGLDVGKVLNNNIEGKITITDLARDIWTEYTRSTTRTIASYSQYAKDSAAAEKAAKTTAGIGYNSDATPSGTYKVKEGLRYNWTLGTETGTTKYYHKVQNSLFWGALDTTSSQSKLKELESSSEAKEINKGSTRNLGNGTFIDVINDTEYGKKLNGKEFGAVYENRVTSSTRTVTGNWKESGNAWALWSNPKYHLEWTTKTGSSQSYTFSLKADRDIGIGFIGKEVGSISLTGTNKDGSGINLTDTIKNNTVNALLTIHTAAGSIVQQGDTALITGKADLQAANNIENIHITSLGTRTASGDGQTFTTSDKVLLSAVSAQGGNIDVTVRGGTAEGQALPGNVEIQKLESRSYGKDGTGDVTLQADGDITQSGSEIAVTGREIDLTSVNGGIGTAKQALIMRSQAEAYGFKPDSANVDASAKKDIYLTEEKGDMRIGSIVSREGDVTLTAKNGKLLDALPQRENSNNMEEDDLVRHWIDAGLIAGTENYEGAYIKSLKQDAANYKTRVEMQFALFTGGEASAAVKEMFTKGDGTAYTSVEDYLAADKYYQAIVDKYTHPNFAWTKDQLLYSIRNAIVNKESGVTTETQGKMANVQGKNVTLAAKGVGINSGGTTTILASDLIGGSDAAIANLKKLANADAADVTMKDKNGNTLFFGTDAEGKQAVIALDATGNVTPTDGTVYSFVIGNLSPLGVKATEKVNVATVGESIFIAGRSDTKGVYSPLNTGVINAGEQDVRLYTQEGIYNALQGKDADQANIKAKNLIAYGGTKDIGAADKYLGVDLRGYLQSANADDSIYIKNMGTDKLYAGSLYAGHTLALDSRPGIERIDTLGDKNYGSAYLNAGEKVQLTTDGKLGWFAPLRILNNGAEIILEADEASIRGVNGLLGDKAIMNVGNVKTTHKAILQSEGNLQLTGKLSAGTDTMLETLAGGDIYVSGDVNAENATVQVSPDKTDKGKNGDIVVNGNIMARNLAALHNNTAEGGIYINGSVTGGILEMTGKDGDIVADGKLEASKQDLSITSETGDIDIGGDLDAKRDMTLKTGADGSITLYKDEKVNEVMNIHAGRNISLQTDNTDIIVEGKITSDSGNITATTQKGDIIFVGRVKAGKNITGTVKEKGDVIYSGNTAAGRDVKATTQNGSIEYLGTVEATGGVTAEAGTGWIWYDGKVRSGGDVTATMGNGTIVYADSVSAGGSVEAKITQNGDIIYLGVVKAGRDVIADAASGNILYGSDVNAGRSVIAHTGSGSITYMGNVTAGKDLPEQIRKGYGKIAYYDRYGLVGYGKVDGSVPVRDAKPSDIKVTDIHK</sequence>
<dbReference type="STRING" id="1123323.SAMN05216245_11813"/>